<dbReference type="GO" id="GO:0005319">
    <property type="term" value="F:lipid transporter activity"/>
    <property type="evidence" value="ECO:0007669"/>
    <property type="project" value="TreeGrafter"/>
</dbReference>
<dbReference type="RefSeq" id="XP_027697466.1">
    <property type="nucleotide sequence ID" value="XM_027841665.1"/>
</dbReference>
<evidence type="ECO:0000256" key="1">
    <source>
        <dbReference type="ARBA" id="ARBA00022729"/>
    </source>
</evidence>
<dbReference type="InterPro" id="IPR036846">
    <property type="entry name" value="GM2-AP_sf"/>
</dbReference>
<dbReference type="OMA" id="HALFWIT"/>
<reference evidence="4" key="2">
    <citation type="submission" date="2025-08" db="UniProtKB">
        <authorList>
            <consortium name="Ensembl"/>
        </authorList>
    </citation>
    <scope>IDENTIFICATION</scope>
</reference>
<dbReference type="InterPro" id="IPR003172">
    <property type="entry name" value="ML_dom"/>
</dbReference>
<dbReference type="Pfam" id="PF02221">
    <property type="entry name" value="E1_DerP2_DerF2"/>
    <property type="match status" value="1"/>
</dbReference>
<dbReference type="STRING" id="29139.ENSVURP00010008080"/>
<dbReference type="SMART" id="SM00737">
    <property type="entry name" value="ML"/>
    <property type="match status" value="1"/>
</dbReference>
<dbReference type="GeneTree" id="ENSGT00390000003288"/>
<dbReference type="GO" id="GO:0007611">
    <property type="term" value="P:learning or memory"/>
    <property type="evidence" value="ECO:0007669"/>
    <property type="project" value="Ensembl"/>
</dbReference>
<dbReference type="AlphaFoldDB" id="A0A4X2KFQ2"/>
<dbReference type="GO" id="GO:0019915">
    <property type="term" value="P:lipid storage"/>
    <property type="evidence" value="ECO:0007669"/>
    <property type="project" value="Ensembl"/>
</dbReference>
<dbReference type="GO" id="GO:0009313">
    <property type="term" value="P:oligosaccharide catabolic process"/>
    <property type="evidence" value="ECO:0007669"/>
    <property type="project" value="Ensembl"/>
</dbReference>
<evidence type="ECO:0000256" key="2">
    <source>
        <dbReference type="SAM" id="SignalP"/>
    </source>
</evidence>
<dbReference type="GeneID" id="114027559"/>
<dbReference type="Ensembl" id="ENSVURT00010009162.1">
    <property type="protein sequence ID" value="ENSVURP00010008080.1"/>
    <property type="gene ID" value="ENSVURG00010006249.1"/>
</dbReference>
<dbReference type="CTD" id="2760"/>
<feature type="signal peptide" evidence="2">
    <location>
        <begin position="1"/>
        <end position="20"/>
    </location>
</feature>
<dbReference type="PANTHER" id="PTHR17357">
    <property type="entry name" value="GM2 GANGLIOSIDE ACTIVATOR PROTEIN"/>
    <property type="match status" value="1"/>
</dbReference>
<proteinExistence type="predicted"/>
<dbReference type="GO" id="GO:0006689">
    <property type="term" value="P:ganglioside catabolic process"/>
    <property type="evidence" value="ECO:0007669"/>
    <property type="project" value="Ensembl"/>
</dbReference>
<feature type="chain" id="PRO_5021412210" evidence="2">
    <location>
        <begin position="21"/>
        <end position="193"/>
    </location>
</feature>
<gene>
    <name evidence="4" type="primary">GM2A</name>
</gene>
<accession>A0A4X2KFQ2</accession>
<keyword evidence="5" id="KW-1185">Reference proteome</keyword>
<dbReference type="SUPFAM" id="SSF63707">
    <property type="entry name" value="Ganglioside M2 (gm2) activator"/>
    <property type="match status" value="1"/>
</dbReference>
<sequence>MKSLVLGVLLVVSLPWPAAADKGSLRLSKVSDFSWENCDGGHDPVVITSLEVEPVPISIPGEVTIGMETKANIPLTSPVKAVVTLEKELRPGFWLLIPCIKNIGSCTYKDICEIIDTFIPPGEPCPEPLHTYGLPCHCPFKKGTYSLPKTSFQIPPVKLPHSLSSGKYRAQVILSNSSTRLGCFKITVPFTEK</sequence>
<protein>
    <submittedName>
        <fullName evidence="4">Ganglioside GM2 activator</fullName>
    </submittedName>
</protein>
<evidence type="ECO:0000259" key="3">
    <source>
        <dbReference type="SMART" id="SM00737"/>
    </source>
</evidence>
<dbReference type="Proteomes" id="UP000314987">
    <property type="component" value="Unassembled WGS sequence"/>
</dbReference>
<organism evidence="4 5">
    <name type="scientific">Vombatus ursinus</name>
    <name type="common">Common wombat</name>
    <dbReference type="NCBI Taxonomy" id="29139"/>
    <lineage>
        <taxon>Eukaryota</taxon>
        <taxon>Metazoa</taxon>
        <taxon>Chordata</taxon>
        <taxon>Craniata</taxon>
        <taxon>Vertebrata</taxon>
        <taxon>Euteleostomi</taxon>
        <taxon>Mammalia</taxon>
        <taxon>Metatheria</taxon>
        <taxon>Diprotodontia</taxon>
        <taxon>Vombatidae</taxon>
        <taxon>Vombatus</taxon>
    </lineage>
</organism>
<dbReference type="GO" id="GO:0005829">
    <property type="term" value="C:cytosol"/>
    <property type="evidence" value="ECO:0007669"/>
    <property type="project" value="Ensembl"/>
</dbReference>
<dbReference type="GO" id="GO:0009898">
    <property type="term" value="C:cytoplasmic side of plasma membrane"/>
    <property type="evidence" value="ECO:0007669"/>
    <property type="project" value="TreeGrafter"/>
</dbReference>
<dbReference type="GO" id="GO:0050885">
    <property type="term" value="P:neuromuscular process controlling balance"/>
    <property type="evidence" value="ECO:0007669"/>
    <property type="project" value="Ensembl"/>
</dbReference>
<dbReference type="Gene3D" id="2.70.220.10">
    <property type="entry name" value="Ganglioside GM2 activator"/>
    <property type="match status" value="1"/>
</dbReference>
<reference evidence="5" key="1">
    <citation type="submission" date="2018-12" db="EMBL/GenBank/DDBJ databases">
        <authorList>
            <person name="Yazar S."/>
        </authorList>
    </citation>
    <scope>NUCLEOTIDE SEQUENCE [LARGE SCALE GENOMIC DNA]</scope>
</reference>
<dbReference type="InterPro" id="IPR028996">
    <property type="entry name" value="GM2-AP"/>
</dbReference>
<evidence type="ECO:0000313" key="4">
    <source>
        <dbReference type="Ensembl" id="ENSVURP00010008080.1"/>
    </source>
</evidence>
<dbReference type="GO" id="GO:0008047">
    <property type="term" value="F:enzyme activator activity"/>
    <property type="evidence" value="ECO:0007669"/>
    <property type="project" value="Ensembl"/>
</dbReference>
<name>A0A4X2KFQ2_VOMUR</name>
<dbReference type="PANTHER" id="PTHR17357:SF0">
    <property type="entry name" value="GANGLIOSIDE GM2 ACTIVATOR"/>
    <property type="match status" value="1"/>
</dbReference>
<evidence type="ECO:0000313" key="5">
    <source>
        <dbReference type="Proteomes" id="UP000314987"/>
    </source>
</evidence>
<feature type="domain" description="MD-2-related lipid-recognition" evidence="3">
    <location>
        <begin position="35"/>
        <end position="188"/>
    </location>
</feature>
<reference evidence="4" key="3">
    <citation type="submission" date="2025-09" db="UniProtKB">
        <authorList>
            <consortium name="Ensembl"/>
        </authorList>
    </citation>
    <scope>IDENTIFICATION</scope>
</reference>
<keyword evidence="1 2" id="KW-0732">Signal</keyword>
<dbReference type="GO" id="GO:0004563">
    <property type="term" value="F:beta-N-acetylhexosaminidase activity"/>
    <property type="evidence" value="ECO:0007669"/>
    <property type="project" value="Ensembl"/>
</dbReference>
<dbReference type="OrthoDB" id="6409159at2759"/>